<dbReference type="EMBL" id="JAWZSR010000003">
    <property type="protein sequence ID" value="MDX8045505.1"/>
    <property type="molecule type" value="Genomic_DNA"/>
</dbReference>
<keyword evidence="2" id="KW-1185">Reference proteome</keyword>
<proteinExistence type="predicted"/>
<name>A0ACC6M3G9_9BACI</name>
<reference evidence="1" key="1">
    <citation type="submission" date="2023-11" db="EMBL/GenBank/DDBJ databases">
        <title>Gracilibacillus pellucida a moderately halophilic bacterium isolated from saline soil in Xinjiang province.</title>
        <authorList>
            <person name="Zhang Z."/>
            <person name="Tan F."/>
            <person name="Wang Y."/>
            <person name="Xia M."/>
        </authorList>
    </citation>
    <scope>NUCLEOTIDE SEQUENCE</scope>
    <source>
        <strain evidence="1">S3-1-1</strain>
    </source>
</reference>
<dbReference type="Proteomes" id="UP001277972">
    <property type="component" value="Unassembled WGS sequence"/>
</dbReference>
<sequence>MTRKLSIVLLAVLLFQTLSSSFMLPSQAISSSDMSIFKNISVIDEEGNQVDAETMSGSDVEVSIDWSVADLEVEADSKETITFDSDIVVQQEQTSNLLFEEQQVGEYTAGTDNTVTIRLNEVIEEYPEASGNFVISAVTSDEQQEANSEEEAVESKEEEQEATTDDKATEEKDSSHSEGTEESTKEEQQEPANEDENVSSEEESTTKSTSASSDIEPSAELGNIFTFDYLKMNEEDINDGDIIDIGEGTIAHLGFKWDTQGHNAKDGDTAEILLSDAFEMVDSPKQPIIVDGIDVGTYYIENGVLKFEFNENIENDNVHNGFVDLGLEFNLAKFSEDIEQEIKFNDSEDNSLTIIAKPNGDISGIDKEGHPDTDHDAREIIWEVDVINTNEEEITDATLADNIPDGLGEARDFVIHELVIGYDGDKTVGNEVTLETSSDTEGEFEVELGTIAPYKGYRIQYTTTIEDYSKESFTNDATFNYGDTNLPAKATVGGLTRSDSIEKSGSQKNNEDKIQWEIDVNKNGSLINNAIVNDDLPDGLTLDPKTIKVMRITQNGDNWSEGDPHEGEFTEFPIQLGELGQDDAYRIKFETDVDWEKVNSGEYLEENGFKNTATLYNDNIEVDSDDATVDIVRDPVLRKEGTSNVDYDDKTVTWTIHVNEAGHPVGEAVLTDLIPEGLEISENDIEITDEDGKTYSPNNININPDADGGTGVEIDLGNIGTQQLTVTYTTKITDFERNYFNNGVGIKGDGIGEDGAESNATITPVGNSYTKSFTGIDYAEKTIDWKLNVDPKREAIDALVIEDTFPNKGLILLPDEVKVTHKGEPLTEGDDYTLEPRTEGDETGYHKGFTIELLPDALPLDGGQLEVTYQTSYDPQKEVDGNTLDTHQSDGEQDRVYTNHAQFTGTTENGNEIDEGRDADTTVREDSWNSGKKEGQLVHVDDEGNLVNGWESGSERKIAWQLYTNYQEQDLGSNVTITDTLQYDGEIDEESIQVSVYNVNANGTTEITDEVLDSEKYTLKVDGENFELTFEEDVTKRYIVEFTTSVPNISEPNYTNNAMVEVDGEEYPYSSTLNYNKHNDFLVKDPVSVDGGSVFTGDEIDWEVRVNESLSNIKEPIITDTISAGLVYVKDSLEIVRLDGTEESSLEEGTDYTLDVTTTDDNENVLTIELTDELKDTIILRYSTVVTEEDGEVNNTISLEGSEIEEKSVESQELQARVFSNVGGEWATDRGALRVTKIDAETEDIIANNEATFKLEFDLNGERQQFGEYTTENGVLEVGNLPLRTYYLTEVEAPNGYVLSDEEIEIVVDTGFDNDEDNIETVEFENTKEKVDITGTKVWEGGESVRPDSIELQLFRNGEKLRDAVTLEAGETEYTWTALDKTDIDGNAYDYTVDEVQVPEHFEKSVSEDGLTITNEFVSPNTEISVEKVWEDADNQDGIRPDSIEVALLANGEETDEENNITLNNDNEWKNSFTNLPELDNRGEKITYTVEEVDVPEQYESEIAGNTEDGFVITNSYAPSTIAIPVEKLWDDEDNQDGKRPNAITVNLFADGEETGQSIVLNPLKGWEASFTNLDKYQNGEKITYTVEESNVPEEYDSAISGTSEDGFTITNSYTPEVIDIAVEKNWEDANDQDGARPDSITINLYDDRSQVVETKEITADENGDWSHVFKNLPKYHNGEEIEYSVAENTVEDYSTEISYNPDGTFTVTNEHTPEQTSVTVNKFWDDAGDQDGQRPGSIRVQLLADGEPLGDEVFLTAADNWSYTWSELDANRDGGTTIEYSVEEVDVPAGYESEINDENHGAITITNSYEPELIDIPVKKEWDDANDQDGKRPESITLHVVNQASEVVKTEEVMANENGEWSHVFEGLPKYHDGNKIEYRVVEDAIEDYSTDMTKHADGSFVVTNSYTPEQTSMTVVKGWEDGNNQDGVRPDNVTVQLFADGEPVNSPVQLSEENDWTYSWTELDVYHDGGQIIDYTVEETDVPASYEEPAVQEENGVVLITNIRTPDTVEIPVTKVWEDEEDQDGVRPDGVTVNVMNDLSEIVATVELNEENDWAHTFEGLPKNQNGEEIRYRITENTVEDYSTEVEVNEENRVTITNAYTPEQTSVTVSKGWNDNNNQDGIRPEQVEVQLYAGEDEIGDTVILSEDNDWMHTWSELDAYQNGGEEIDYTVKEVSVPDGYENSVNDMDHGNIILTNLHEPEQTSVSVSKIWEDANNQDGVRPEFITVNLLADEEKVDSLHLNESNNWQANFTELDKFKNGELIDYTVEEVAVDPYETETTGNAENGYVITNTYEPELIDLAGTKTWDDADNQDGKRPDSITVCLLANGEEVKDIEVTAEMDWEFAFTDLPKFANGEEINYTIQENGVENYSTEIDGMDITNSYTPEQTSINVVKSWEDANNQDGKRPDSITVNLQADGENTGQELVLNEANNWQGDFTELDVYADGETIEYSIEEEGVESYETAITGTNDNGYVITNSYTPEVIDLVGSKTWDDAENQDGKRPNAITVRLLANGEDVKDIEVTEETEWEFAFTDLPKFANGEEINYTVQEDEVEDYSTAIDGLNITNSYTPEQTSINVVKRWNDANNKEARPESITVHLLANGEEVDSVELSESNNWQADFGGLDIYADGDEIDYSVVEEEVYGYKGTIDVKDKNNVVIVNSPKKVSVGDYVWFDKNKNGLQDDTDIPIEGVVLTIEDEDGNPVTDVYGSPVGPTTTDKNGWYTFDNLPIDNTYIVRIDREASAKALEGYEPTLHEVGDDRAKDSSSWFAISRHLTEDEERDPTLDFGFVREVSEDSEDNDSEEPTKPEDSGDNDSEESTKPEDSGDNDSEESTKPEDSGDADSEESTKPENSGDTDSQESIKSEDSGDSNKTSKDILPDTATDTFNLFAVGLVLLFLGVVSMVVVKRRKQ</sequence>
<comment type="caution">
    <text evidence="1">The sequence shown here is derived from an EMBL/GenBank/DDBJ whole genome shotgun (WGS) entry which is preliminary data.</text>
</comment>
<accession>A0ACC6M3G9</accession>
<organism evidence="1 2">
    <name type="scientific">Gracilibacillus pellucidus</name>
    <dbReference type="NCBI Taxonomy" id="3095368"/>
    <lineage>
        <taxon>Bacteria</taxon>
        <taxon>Bacillati</taxon>
        <taxon>Bacillota</taxon>
        <taxon>Bacilli</taxon>
        <taxon>Bacillales</taxon>
        <taxon>Bacillaceae</taxon>
        <taxon>Gracilibacillus</taxon>
    </lineage>
</organism>
<evidence type="ECO:0000313" key="1">
    <source>
        <dbReference type="EMBL" id="MDX8045505.1"/>
    </source>
</evidence>
<evidence type="ECO:0000313" key="2">
    <source>
        <dbReference type="Proteomes" id="UP001277972"/>
    </source>
</evidence>
<protein>
    <submittedName>
        <fullName evidence="1">Cna B-type domain-containing protein</fullName>
    </submittedName>
</protein>
<gene>
    <name evidence="1" type="ORF">SH601_05845</name>
</gene>